<dbReference type="CDD" id="cd17487">
    <property type="entry name" value="MFS_MFSD5_like"/>
    <property type="match status" value="1"/>
</dbReference>
<comment type="subcellular location">
    <subcellularLocation>
        <location evidence="2">Cell membrane</location>
        <topology evidence="2">Multi-pass membrane protein</topology>
    </subcellularLocation>
</comment>
<evidence type="ECO:0000256" key="10">
    <source>
        <dbReference type="ARBA" id="ARBA00030646"/>
    </source>
</evidence>
<dbReference type="InParanoid" id="F0ZE72"/>
<dbReference type="Proteomes" id="UP000001064">
    <property type="component" value="Unassembled WGS sequence"/>
</dbReference>
<feature type="transmembrane region" description="Helical" evidence="12">
    <location>
        <begin position="358"/>
        <end position="378"/>
    </location>
</feature>
<accession>F0ZE72</accession>
<evidence type="ECO:0000256" key="5">
    <source>
        <dbReference type="ARBA" id="ARBA00022475"/>
    </source>
</evidence>
<dbReference type="FunCoup" id="F0ZE72">
    <property type="interactions" value="74"/>
</dbReference>
<feature type="transmembrane region" description="Helical" evidence="12">
    <location>
        <begin position="302"/>
        <end position="323"/>
    </location>
</feature>
<evidence type="ECO:0000256" key="8">
    <source>
        <dbReference type="ARBA" id="ARBA00023065"/>
    </source>
</evidence>
<dbReference type="KEGG" id="dpp:DICPUDRAFT_7152"/>
<dbReference type="InterPro" id="IPR036259">
    <property type="entry name" value="MFS_trans_sf"/>
</dbReference>
<dbReference type="GeneID" id="10499206"/>
<evidence type="ECO:0000256" key="1">
    <source>
        <dbReference type="ARBA" id="ARBA00003019"/>
    </source>
</evidence>
<evidence type="ECO:0000313" key="14">
    <source>
        <dbReference type="Proteomes" id="UP000001064"/>
    </source>
</evidence>
<dbReference type="STRING" id="5786.F0ZE72"/>
<feature type="non-terminal residue" evidence="13">
    <location>
        <position position="379"/>
    </location>
</feature>
<evidence type="ECO:0000256" key="12">
    <source>
        <dbReference type="SAM" id="Phobius"/>
    </source>
</evidence>
<feature type="transmembrane region" description="Helical" evidence="12">
    <location>
        <begin position="209"/>
        <end position="229"/>
    </location>
</feature>
<dbReference type="GO" id="GO:0015098">
    <property type="term" value="F:molybdate ion transmembrane transporter activity"/>
    <property type="evidence" value="ECO:0007669"/>
    <property type="project" value="InterPro"/>
</dbReference>
<keyword evidence="7 12" id="KW-1133">Transmembrane helix</keyword>
<keyword evidence="5" id="KW-1003">Cell membrane</keyword>
<keyword evidence="9 12" id="KW-0472">Membrane</keyword>
<sequence>AFKKFQNKYLVIYLLAMASDWLQGPYVYALYESYGFGKSDIAILFIFGFLSSLVFGMFVGPVIDKYGRRFMGIIFGILYSLSCLTKIYNNFEILLFGRLLGGISTSLLFSVFESWMIAEHNANGFSEELLSSTFYKSTLMNGVIAILSGLWASECASRWGYVSPFLFALGLLIICSILIATQWNENYGDSKSSLVATFKTAFHSITNDPVICSLGLTQSLFEASMYSFVFLWTPTLTESPQLKDFKLPFGLIFATFMVCVMIGSSFFTLLSKTSPETLIQYILIISSTCFIIPCLFKNSILVYLSFLVFEICCGLYFPCLGTLRSKYIPETIRATTMNLFRVPLNLLVVVSLTNTEKISTAGHFLVLSIWLIIALVHYR</sequence>
<evidence type="ECO:0000256" key="3">
    <source>
        <dbReference type="ARBA" id="ARBA00021242"/>
    </source>
</evidence>
<dbReference type="VEuPathDB" id="AmoebaDB:DICPUDRAFT_7152"/>
<keyword evidence="6 12" id="KW-0812">Transmembrane</keyword>
<dbReference type="RefSeq" id="XP_003285690.1">
    <property type="nucleotide sequence ID" value="XM_003285642.1"/>
</dbReference>
<evidence type="ECO:0000256" key="9">
    <source>
        <dbReference type="ARBA" id="ARBA00023136"/>
    </source>
</evidence>
<evidence type="ECO:0000256" key="11">
    <source>
        <dbReference type="ARBA" id="ARBA00032555"/>
    </source>
</evidence>
<comment type="function">
    <text evidence="1">Mediates high-affinity intracellular uptake of the rare oligo-element molybdenum.</text>
</comment>
<protein>
    <recommendedName>
        <fullName evidence="3">Molybdate-anion transporter</fullName>
    </recommendedName>
    <alternativeName>
        <fullName evidence="10">Major facilitator superfamily domain-containing protein 5</fullName>
    </alternativeName>
    <alternativeName>
        <fullName evidence="11">Molybdate transporter 2 homolog</fullName>
    </alternativeName>
</protein>
<dbReference type="AlphaFoldDB" id="F0ZE72"/>
<feature type="transmembrane region" description="Helical" evidence="12">
    <location>
        <begin position="41"/>
        <end position="63"/>
    </location>
</feature>
<evidence type="ECO:0000256" key="4">
    <source>
        <dbReference type="ARBA" id="ARBA00022448"/>
    </source>
</evidence>
<name>F0ZE72_DICPU</name>
<dbReference type="Gene3D" id="1.20.1250.20">
    <property type="entry name" value="MFS general substrate transporter like domains"/>
    <property type="match status" value="1"/>
</dbReference>
<dbReference type="EMBL" id="GL870991">
    <property type="protein sequence ID" value="EGC37751.1"/>
    <property type="molecule type" value="Genomic_DNA"/>
</dbReference>
<dbReference type="eggNOG" id="KOG4332">
    <property type="taxonomic scope" value="Eukaryota"/>
</dbReference>
<feature type="transmembrane region" description="Helical" evidence="12">
    <location>
        <begin position="9"/>
        <end position="29"/>
    </location>
</feature>
<feature type="transmembrane region" description="Helical" evidence="12">
    <location>
        <begin position="278"/>
        <end position="296"/>
    </location>
</feature>
<evidence type="ECO:0000256" key="6">
    <source>
        <dbReference type="ARBA" id="ARBA00022692"/>
    </source>
</evidence>
<feature type="transmembrane region" description="Helical" evidence="12">
    <location>
        <begin position="159"/>
        <end position="181"/>
    </location>
</feature>
<dbReference type="OMA" id="CCGWVVL"/>
<feature type="transmembrane region" description="Helical" evidence="12">
    <location>
        <begin position="249"/>
        <end position="271"/>
    </location>
</feature>
<proteinExistence type="predicted"/>
<evidence type="ECO:0000313" key="13">
    <source>
        <dbReference type="EMBL" id="EGC37751.1"/>
    </source>
</evidence>
<dbReference type="GO" id="GO:0006811">
    <property type="term" value="P:monoatomic ion transport"/>
    <property type="evidence" value="ECO:0007669"/>
    <property type="project" value="UniProtKB-KW"/>
</dbReference>
<keyword evidence="8" id="KW-0406">Ion transport</keyword>
<dbReference type="InterPro" id="IPR008509">
    <property type="entry name" value="MOT2/MFSD5"/>
</dbReference>
<dbReference type="Pfam" id="PF05631">
    <property type="entry name" value="MFS_5"/>
    <property type="match status" value="1"/>
</dbReference>
<gene>
    <name evidence="13" type="ORF">DICPUDRAFT_7152</name>
</gene>
<organism evidence="13 14">
    <name type="scientific">Dictyostelium purpureum</name>
    <name type="common">Slime mold</name>
    <dbReference type="NCBI Taxonomy" id="5786"/>
    <lineage>
        <taxon>Eukaryota</taxon>
        <taxon>Amoebozoa</taxon>
        <taxon>Evosea</taxon>
        <taxon>Eumycetozoa</taxon>
        <taxon>Dictyostelia</taxon>
        <taxon>Dictyosteliales</taxon>
        <taxon>Dictyosteliaceae</taxon>
        <taxon>Dictyostelium</taxon>
    </lineage>
</organism>
<evidence type="ECO:0000256" key="2">
    <source>
        <dbReference type="ARBA" id="ARBA00004651"/>
    </source>
</evidence>
<keyword evidence="14" id="KW-1185">Reference proteome</keyword>
<dbReference type="PANTHER" id="PTHR23516">
    <property type="entry name" value="SAM (S-ADENOSYL METHIONINE) TRANSPORTER"/>
    <property type="match status" value="1"/>
</dbReference>
<dbReference type="GO" id="GO:0005886">
    <property type="term" value="C:plasma membrane"/>
    <property type="evidence" value="ECO:0007669"/>
    <property type="project" value="UniProtKB-SubCell"/>
</dbReference>
<evidence type="ECO:0000256" key="7">
    <source>
        <dbReference type="ARBA" id="ARBA00022989"/>
    </source>
</evidence>
<dbReference type="SUPFAM" id="SSF103473">
    <property type="entry name" value="MFS general substrate transporter"/>
    <property type="match status" value="1"/>
</dbReference>
<feature type="transmembrane region" description="Helical" evidence="12">
    <location>
        <begin position="133"/>
        <end position="153"/>
    </location>
</feature>
<dbReference type="PANTHER" id="PTHR23516:SF1">
    <property type="entry name" value="MOLYBDATE-ANION TRANSPORTER"/>
    <property type="match status" value="1"/>
</dbReference>
<feature type="non-terminal residue" evidence="13">
    <location>
        <position position="1"/>
    </location>
</feature>
<reference evidence="14" key="1">
    <citation type="journal article" date="2011" name="Genome Biol.">
        <title>Comparative genomics of the social amoebae Dictyostelium discoideum and Dictyostelium purpureum.</title>
        <authorList>
            <consortium name="US DOE Joint Genome Institute (JGI-PGF)"/>
            <person name="Sucgang R."/>
            <person name="Kuo A."/>
            <person name="Tian X."/>
            <person name="Salerno W."/>
            <person name="Parikh A."/>
            <person name="Feasley C.L."/>
            <person name="Dalin E."/>
            <person name="Tu H."/>
            <person name="Huang E."/>
            <person name="Barry K."/>
            <person name="Lindquist E."/>
            <person name="Shapiro H."/>
            <person name="Bruce D."/>
            <person name="Schmutz J."/>
            <person name="Salamov A."/>
            <person name="Fey P."/>
            <person name="Gaudet P."/>
            <person name="Anjard C."/>
            <person name="Babu M.M."/>
            <person name="Basu S."/>
            <person name="Bushmanova Y."/>
            <person name="van der Wel H."/>
            <person name="Katoh-Kurasawa M."/>
            <person name="Dinh C."/>
            <person name="Coutinho P.M."/>
            <person name="Saito T."/>
            <person name="Elias M."/>
            <person name="Schaap P."/>
            <person name="Kay R.R."/>
            <person name="Henrissat B."/>
            <person name="Eichinger L."/>
            <person name="Rivero F."/>
            <person name="Putnam N.H."/>
            <person name="West C.M."/>
            <person name="Loomis W.F."/>
            <person name="Chisholm R.L."/>
            <person name="Shaulsky G."/>
            <person name="Strassmann J.E."/>
            <person name="Queller D.C."/>
            <person name="Kuspa A."/>
            <person name="Grigoriev I.V."/>
        </authorList>
    </citation>
    <scope>NUCLEOTIDE SEQUENCE [LARGE SCALE GENOMIC DNA]</scope>
    <source>
        <strain evidence="14">QSDP1</strain>
    </source>
</reference>
<keyword evidence="4" id="KW-0813">Transport</keyword>
<feature type="transmembrane region" description="Helical" evidence="12">
    <location>
        <begin position="94"/>
        <end position="112"/>
    </location>
</feature>
<dbReference type="OrthoDB" id="263957at2759"/>